<dbReference type="PROSITE" id="PS00972">
    <property type="entry name" value="USP_1"/>
    <property type="match status" value="1"/>
</dbReference>
<comment type="catalytic activity">
    <reaction evidence="1 2">
        <text>Thiol-dependent hydrolysis of ester, thioester, amide, peptide and isopeptide bonds formed by the C-terminal Gly of ubiquitin (a 76-residue protein attached to proteins as an intracellular targeting signal).</text>
        <dbReference type="EC" id="3.4.19.12"/>
    </reaction>
</comment>
<dbReference type="GO" id="GO:0016579">
    <property type="term" value="P:protein deubiquitination"/>
    <property type="evidence" value="ECO:0007669"/>
    <property type="project" value="InterPro"/>
</dbReference>
<dbReference type="SUPFAM" id="SSF54001">
    <property type="entry name" value="Cysteine proteinases"/>
    <property type="match status" value="1"/>
</dbReference>
<proteinExistence type="inferred from homology"/>
<comment type="similarity">
    <text evidence="2">Belongs to the peptidase C19 family.</text>
</comment>
<dbReference type="PANTHER" id="PTHR21646:SF14">
    <property type="entry name" value="FI05488P"/>
    <property type="match status" value="1"/>
</dbReference>
<sequence>MSTNTENIVKKCEVVVDSTNNVQENHSKSSNTLKSVRKKIRNFTIRRKADEKLKSDDQNDNREKISDETLGKSKITLKKIFRKSSFKKFINNIQNFTNFTTNNAKNDRVPPINNYTWPPDSIPGVIGLRNHGNTCFMNAVLQCLSHTDILAEYFVLDQYKADLRKRNKINSRKFGTKGELTEQLALVLKALWTCKDASEYSTNFKEVVERYGAQFRSSTQHDAQEFLFWLLDKVHEDLNTAKQRKYKSIKNNYGRPDEVIAAETLANYMRCNNSFVQAVFRAQFRSSLTCPRCHKQSNTFDPFHCISVQLPQLSLQSVIVNVLYDNKTPTQVRMAIGVPQGSSVLSLREKIHLETDIDEKRMVLTEASTTGFGRLFCDSHPSSNIGKDENVLCIELPDKIEDSQIALCIMNVKVNENDEKNSFGSVFCMKINRDVTFSEFQKALLKQMSGVLKPEVFSYATPINEMFKIHLQEPSADPGTYLEEKFEHPLLTDMIDLALSVQPTDSGPLHIKLSLEWPEPEKYFIDMEDHFVEHESIAELKEKASESNELSLEQCLDHYTKAETLSAEDAWRCPQCQKYLPVVKTLGLWSLPDILVIHFKRFRQQQFKGSHASKLTTMVNFPLTGFDLSTWHLANGINGSSSVNSTLTRRLKPSKMGSLTKTNLNEDHRYDLYAVCYHQGDTLETGHYTAACKNPYDQQWYKFDDQRVSLIKNEEVSEKIINNEAYMLFYQRRKNGDNCDSSGASTSSSEHWVSKIAPAPVVTTKSATKVSTDEESSEDEFSEVIPADNKVTIQVEISSCSPSPEIAKLTSPVHFKDKNSNDVVSEIQKRSEESDKIEELMSQHTINNLLWNDANNNSNRHSDVGAITISDLLSMDRIDEISSTSLPKNYMLQDCEPIPRRIRGVSSCSKDTLLYIDQQGMLEDESLLENRAHWISPVTPHKLITVSPKN</sequence>
<dbReference type="OrthoDB" id="265776at2759"/>
<gene>
    <name evidence="4" type="ORF">CLUMA_CG009523</name>
</gene>
<dbReference type="PROSITE" id="PS00973">
    <property type="entry name" value="USP_2"/>
    <property type="match status" value="1"/>
</dbReference>
<dbReference type="GO" id="GO:0006508">
    <property type="term" value="P:proteolysis"/>
    <property type="evidence" value="ECO:0007669"/>
    <property type="project" value="UniProtKB-KW"/>
</dbReference>
<keyword evidence="2" id="KW-0645">Protease</keyword>
<evidence type="ECO:0000256" key="1">
    <source>
        <dbReference type="ARBA" id="ARBA00000707"/>
    </source>
</evidence>
<feature type="domain" description="USP" evidence="3">
    <location>
        <begin position="126"/>
        <end position="733"/>
    </location>
</feature>
<dbReference type="InterPro" id="IPR001394">
    <property type="entry name" value="Peptidase_C19_UCH"/>
</dbReference>
<evidence type="ECO:0000256" key="2">
    <source>
        <dbReference type="RuleBase" id="RU366025"/>
    </source>
</evidence>
<dbReference type="FunFam" id="3.90.70.10:FF:000046">
    <property type="entry name" value="ubiquitin carboxyl-terminal hydrolase 31"/>
    <property type="match status" value="1"/>
</dbReference>
<protein>
    <recommendedName>
        <fullName evidence="2">Ubiquitin carboxyl-terminal hydrolase</fullName>
        <ecNumber evidence="2">3.4.19.12</ecNumber>
    </recommendedName>
</protein>
<dbReference type="PANTHER" id="PTHR21646">
    <property type="entry name" value="UBIQUITIN CARBOXYL-TERMINAL HYDROLASE"/>
    <property type="match status" value="1"/>
</dbReference>
<accession>A0A1J1I702</accession>
<dbReference type="InterPro" id="IPR028889">
    <property type="entry name" value="USP"/>
</dbReference>
<dbReference type="GO" id="GO:0004843">
    <property type="term" value="F:cysteine-type deubiquitinase activity"/>
    <property type="evidence" value="ECO:0007669"/>
    <property type="project" value="UniProtKB-UniRule"/>
</dbReference>
<keyword evidence="2" id="KW-0788">Thiol protease</keyword>
<dbReference type="AlphaFoldDB" id="A0A1J1I702"/>
<organism evidence="4 5">
    <name type="scientific">Clunio marinus</name>
    <dbReference type="NCBI Taxonomy" id="568069"/>
    <lineage>
        <taxon>Eukaryota</taxon>
        <taxon>Metazoa</taxon>
        <taxon>Ecdysozoa</taxon>
        <taxon>Arthropoda</taxon>
        <taxon>Hexapoda</taxon>
        <taxon>Insecta</taxon>
        <taxon>Pterygota</taxon>
        <taxon>Neoptera</taxon>
        <taxon>Endopterygota</taxon>
        <taxon>Diptera</taxon>
        <taxon>Nematocera</taxon>
        <taxon>Chironomoidea</taxon>
        <taxon>Chironomidae</taxon>
        <taxon>Clunio</taxon>
    </lineage>
</organism>
<keyword evidence="2" id="KW-0833">Ubl conjugation pathway</keyword>
<dbReference type="PROSITE" id="PS50235">
    <property type="entry name" value="USP_3"/>
    <property type="match status" value="1"/>
</dbReference>
<dbReference type="Proteomes" id="UP000183832">
    <property type="component" value="Unassembled WGS sequence"/>
</dbReference>
<dbReference type="CDD" id="cd02674">
    <property type="entry name" value="Peptidase_C19R"/>
    <property type="match status" value="1"/>
</dbReference>
<evidence type="ECO:0000313" key="5">
    <source>
        <dbReference type="Proteomes" id="UP000183832"/>
    </source>
</evidence>
<evidence type="ECO:0000313" key="4">
    <source>
        <dbReference type="EMBL" id="CRK96087.1"/>
    </source>
</evidence>
<name>A0A1J1I702_9DIPT</name>
<dbReference type="EC" id="3.4.19.12" evidence="2"/>
<dbReference type="InterPro" id="IPR018200">
    <property type="entry name" value="USP_CS"/>
</dbReference>
<dbReference type="STRING" id="568069.A0A1J1I702"/>
<dbReference type="Pfam" id="PF00443">
    <property type="entry name" value="UCH"/>
    <property type="match status" value="1"/>
</dbReference>
<dbReference type="InterPro" id="IPR038765">
    <property type="entry name" value="Papain-like_cys_pep_sf"/>
</dbReference>
<dbReference type="Gene3D" id="3.90.70.10">
    <property type="entry name" value="Cysteine proteinases"/>
    <property type="match status" value="2"/>
</dbReference>
<reference evidence="4 5" key="1">
    <citation type="submission" date="2015-04" db="EMBL/GenBank/DDBJ databases">
        <authorList>
            <person name="Syromyatnikov M.Y."/>
            <person name="Popov V.N."/>
        </authorList>
    </citation>
    <scope>NUCLEOTIDE SEQUENCE [LARGE SCALE GENOMIC DNA]</scope>
</reference>
<evidence type="ECO:0000259" key="3">
    <source>
        <dbReference type="PROSITE" id="PS50235"/>
    </source>
</evidence>
<dbReference type="InterPro" id="IPR050185">
    <property type="entry name" value="Ub_carboxyl-term_hydrolase"/>
</dbReference>
<keyword evidence="2" id="KW-0378">Hydrolase</keyword>
<dbReference type="EMBL" id="CVRI01000043">
    <property type="protein sequence ID" value="CRK96087.1"/>
    <property type="molecule type" value="Genomic_DNA"/>
</dbReference>
<keyword evidence="5" id="KW-1185">Reference proteome</keyword>